<keyword evidence="8" id="KW-1185">Reference proteome</keyword>
<dbReference type="SMART" id="SM00645">
    <property type="entry name" value="Pept_C1"/>
    <property type="match status" value="1"/>
</dbReference>
<organism evidence="7 8">
    <name type="scientific">Manduca sexta</name>
    <name type="common">Tobacco hawkmoth</name>
    <name type="synonym">Tobacco hornworm</name>
    <dbReference type="NCBI Taxonomy" id="7130"/>
    <lineage>
        <taxon>Eukaryota</taxon>
        <taxon>Metazoa</taxon>
        <taxon>Ecdysozoa</taxon>
        <taxon>Arthropoda</taxon>
        <taxon>Hexapoda</taxon>
        <taxon>Insecta</taxon>
        <taxon>Pterygota</taxon>
        <taxon>Neoptera</taxon>
        <taxon>Endopterygota</taxon>
        <taxon>Lepidoptera</taxon>
        <taxon>Glossata</taxon>
        <taxon>Ditrysia</taxon>
        <taxon>Bombycoidea</taxon>
        <taxon>Sphingidae</taxon>
        <taxon>Sphinginae</taxon>
        <taxon>Sphingini</taxon>
        <taxon>Manduca</taxon>
    </lineage>
</organism>
<dbReference type="Pfam" id="PF00112">
    <property type="entry name" value="Peptidase_C1"/>
    <property type="match status" value="1"/>
</dbReference>
<evidence type="ECO:0000256" key="3">
    <source>
        <dbReference type="ARBA" id="ARBA00022801"/>
    </source>
</evidence>
<evidence type="ECO:0000256" key="5">
    <source>
        <dbReference type="SAM" id="SignalP"/>
    </source>
</evidence>
<dbReference type="Proteomes" id="UP000791440">
    <property type="component" value="Unassembled WGS sequence"/>
</dbReference>
<comment type="similarity">
    <text evidence="1">Belongs to the peptidase C1 family.</text>
</comment>
<dbReference type="InterPro" id="IPR025660">
    <property type="entry name" value="Pept_his_AS"/>
</dbReference>
<dbReference type="PRINTS" id="PR00705">
    <property type="entry name" value="PAPAIN"/>
</dbReference>
<gene>
    <name evidence="7" type="ORF">O3G_MSEX002932</name>
</gene>
<proteinExistence type="inferred from homology"/>
<name>A0A921YQG1_MANSE</name>
<dbReference type="InterPro" id="IPR013128">
    <property type="entry name" value="Peptidase_C1A"/>
</dbReference>
<dbReference type="InterPro" id="IPR038765">
    <property type="entry name" value="Papain-like_cys_pep_sf"/>
</dbReference>
<dbReference type="InterPro" id="IPR000668">
    <property type="entry name" value="Peptidase_C1A_C"/>
</dbReference>
<keyword evidence="3" id="KW-0378">Hydrolase</keyword>
<accession>A0A921YQG1</accession>
<dbReference type="Gene3D" id="3.90.70.10">
    <property type="entry name" value="Cysteine proteinases"/>
    <property type="match status" value="1"/>
</dbReference>
<dbReference type="GO" id="GO:0008234">
    <property type="term" value="F:cysteine-type peptidase activity"/>
    <property type="evidence" value="ECO:0007669"/>
    <property type="project" value="UniProtKB-KW"/>
</dbReference>
<dbReference type="PANTHER" id="PTHR12411">
    <property type="entry name" value="CYSTEINE PROTEASE FAMILY C1-RELATED"/>
    <property type="match status" value="1"/>
</dbReference>
<keyword evidence="2" id="KW-0645">Protease</keyword>
<sequence length="306" mass="34633">MLRVLLLVALAQFSACTFDPELNRMHLLLPKDQFIEYFNSQNYSWKITDHPYLEGRNLTGTEITKGPIPGVKQLYYDPEQFKDLPENFDARKKWPNCETIKEVYDQGDCGSCWAFGTATVASDRTCIHKDLHVRLSVQDFNCFLGGICNGGIPLGAYLFWIIYGLVTEECKPYNITESKQGICVKECKDPSINYLNDKHKGKDVFLIDDNDDKIKAELVNNGPIQAGFTVYSDIKDYSSGVYEHKYGEKKGGHSVRVIGYGVENGIDYWLVANSWGTQWGEQGTIKIKRHQPELCFKCALLTGVPA</sequence>
<dbReference type="GO" id="GO:0006508">
    <property type="term" value="P:proteolysis"/>
    <property type="evidence" value="ECO:0007669"/>
    <property type="project" value="UniProtKB-KW"/>
</dbReference>
<dbReference type="EMBL" id="JH668303">
    <property type="protein sequence ID" value="KAG6443547.1"/>
    <property type="molecule type" value="Genomic_DNA"/>
</dbReference>
<protein>
    <recommendedName>
        <fullName evidence="6">Peptidase C1A papain C-terminal domain-containing protein</fullName>
    </recommendedName>
</protein>
<comment type="caution">
    <text evidence="7">The sequence shown here is derived from an EMBL/GenBank/DDBJ whole genome shotgun (WGS) entry which is preliminary data.</text>
</comment>
<reference evidence="7" key="2">
    <citation type="submission" date="2020-12" db="EMBL/GenBank/DDBJ databases">
        <authorList>
            <person name="Kanost M."/>
        </authorList>
    </citation>
    <scope>NUCLEOTIDE SEQUENCE</scope>
</reference>
<evidence type="ECO:0000259" key="6">
    <source>
        <dbReference type="SMART" id="SM00645"/>
    </source>
</evidence>
<reference evidence="7" key="1">
    <citation type="journal article" date="2016" name="Insect Biochem. Mol. Biol.">
        <title>Multifaceted biological insights from a draft genome sequence of the tobacco hornworm moth, Manduca sexta.</title>
        <authorList>
            <person name="Kanost M.R."/>
            <person name="Arrese E.L."/>
            <person name="Cao X."/>
            <person name="Chen Y.R."/>
            <person name="Chellapilla S."/>
            <person name="Goldsmith M.R."/>
            <person name="Grosse-Wilde E."/>
            <person name="Heckel D.G."/>
            <person name="Herndon N."/>
            <person name="Jiang H."/>
            <person name="Papanicolaou A."/>
            <person name="Qu J."/>
            <person name="Soulages J.L."/>
            <person name="Vogel H."/>
            <person name="Walters J."/>
            <person name="Waterhouse R.M."/>
            <person name="Ahn S.J."/>
            <person name="Almeida F.C."/>
            <person name="An C."/>
            <person name="Aqrawi P."/>
            <person name="Bretschneider A."/>
            <person name="Bryant W.B."/>
            <person name="Bucks S."/>
            <person name="Chao H."/>
            <person name="Chevignon G."/>
            <person name="Christen J.M."/>
            <person name="Clarke D.F."/>
            <person name="Dittmer N.T."/>
            <person name="Ferguson L.C.F."/>
            <person name="Garavelou S."/>
            <person name="Gordon K.H.J."/>
            <person name="Gunaratna R.T."/>
            <person name="Han Y."/>
            <person name="Hauser F."/>
            <person name="He Y."/>
            <person name="Heidel-Fischer H."/>
            <person name="Hirsh A."/>
            <person name="Hu Y."/>
            <person name="Jiang H."/>
            <person name="Kalra D."/>
            <person name="Klinner C."/>
            <person name="Konig C."/>
            <person name="Kovar C."/>
            <person name="Kroll A.R."/>
            <person name="Kuwar S.S."/>
            <person name="Lee S.L."/>
            <person name="Lehman R."/>
            <person name="Li K."/>
            <person name="Li Z."/>
            <person name="Liang H."/>
            <person name="Lovelace S."/>
            <person name="Lu Z."/>
            <person name="Mansfield J.H."/>
            <person name="McCulloch K.J."/>
            <person name="Mathew T."/>
            <person name="Morton B."/>
            <person name="Muzny D.M."/>
            <person name="Neunemann D."/>
            <person name="Ongeri F."/>
            <person name="Pauchet Y."/>
            <person name="Pu L.L."/>
            <person name="Pyrousis I."/>
            <person name="Rao X.J."/>
            <person name="Redding A."/>
            <person name="Roesel C."/>
            <person name="Sanchez-Gracia A."/>
            <person name="Schaack S."/>
            <person name="Shukla A."/>
            <person name="Tetreau G."/>
            <person name="Wang Y."/>
            <person name="Xiong G.H."/>
            <person name="Traut W."/>
            <person name="Walsh T.K."/>
            <person name="Worley K.C."/>
            <person name="Wu D."/>
            <person name="Wu W."/>
            <person name="Wu Y.Q."/>
            <person name="Zhang X."/>
            <person name="Zou Z."/>
            <person name="Zucker H."/>
            <person name="Briscoe A.D."/>
            <person name="Burmester T."/>
            <person name="Clem R.J."/>
            <person name="Feyereisen R."/>
            <person name="Grimmelikhuijzen C.J.P."/>
            <person name="Hamodrakas S.J."/>
            <person name="Hansson B.S."/>
            <person name="Huguet E."/>
            <person name="Jermiin L.S."/>
            <person name="Lan Q."/>
            <person name="Lehman H.K."/>
            <person name="Lorenzen M."/>
            <person name="Merzendorfer H."/>
            <person name="Michalopoulos I."/>
            <person name="Morton D.B."/>
            <person name="Muthukrishnan S."/>
            <person name="Oakeshott J.G."/>
            <person name="Palmer W."/>
            <person name="Park Y."/>
            <person name="Passarelli A.L."/>
            <person name="Rozas J."/>
            <person name="Schwartz L.M."/>
            <person name="Smith W."/>
            <person name="Southgate A."/>
            <person name="Vilcinskas A."/>
            <person name="Vogt R."/>
            <person name="Wang P."/>
            <person name="Werren J."/>
            <person name="Yu X.Q."/>
            <person name="Zhou J.J."/>
            <person name="Brown S.J."/>
            <person name="Scherer S.E."/>
            <person name="Richards S."/>
            <person name="Blissard G.W."/>
        </authorList>
    </citation>
    <scope>NUCLEOTIDE SEQUENCE</scope>
</reference>
<dbReference type="InterPro" id="IPR000169">
    <property type="entry name" value="Pept_cys_AS"/>
</dbReference>
<feature type="domain" description="Peptidase C1A papain C-terminal" evidence="6">
    <location>
        <begin position="84"/>
        <end position="306"/>
    </location>
</feature>
<dbReference type="PROSITE" id="PS00139">
    <property type="entry name" value="THIOL_PROTEASE_CYS"/>
    <property type="match status" value="1"/>
</dbReference>
<dbReference type="PROSITE" id="PS00639">
    <property type="entry name" value="THIOL_PROTEASE_HIS"/>
    <property type="match status" value="1"/>
</dbReference>
<evidence type="ECO:0000313" key="8">
    <source>
        <dbReference type="Proteomes" id="UP000791440"/>
    </source>
</evidence>
<evidence type="ECO:0000313" key="7">
    <source>
        <dbReference type="EMBL" id="KAG6443547.1"/>
    </source>
</evidence>
<feature type="chain" id="PRO_5036811509" description="Peptidase C1A papain C-terminal domain-containing protein" evidence="5">
    <location>
        <begin position="17"/>
        <end position="306"/>
    </location>
</feature>
<evidence type="ECO:0000256" key="1">
    <source>
        <dbReference type="ARBA" id="ARBA00008455"/>
    </source>
</evidence>
<dbReference type="CDD" id="cd02620">
    <property type="entry name" value="Peptidase_C1A_CathepsinB"/>
    <property type="match status" value="1"/>
</dbReference>
<feature type="signal peptide" evidence="5">
    <location>
        <begin position="1"/>
        <end position="16"/>
    </location>
</feature>
<keyword evidence="5" id="KW-0732">Signal</keyword>
<evidence type="ECO:0000256" key="4">
    <source>
        <dbReference type="ARBA" id="ARBA00022807"/>
    </source>
</evidence>
<dbReference type="AlphaFoldDB" id="A0A921YQG1"/>
<dbReference type="SUPFAM" id="SSF54001">
    <property type="entry name" value="Cysteine proteinases"/>
    <property type="match status" value="1"/>
</dbReference>
<evidence type="ECO:0000256" key="2">
    <source>
        <dbReference type="ARBA" id="ARBA00022670"/>
    </source>
</evidence>
<keyword evidence="4" id="KW-0788">Thiol protease</keyword>